<dbReference type="SUPFAM" id="SSF55021">
    <property type="entry name" value="ACT-like"/>
    <property type="match status" value="1"/>
</dbReference>
<protein>
    <submittedName>
        <fullName evidence="5">Putative (P)ppGpp synthetase I SpoT/RelA</fullName>
    </submittedName>
</protein>
<accession>A0A1Y2K0F0</accession>
<dbReference type="GO" id="GO:0015969">
    <property type="term" value="P:guanosine tetraphosphate metabolic process"/>
    <property type="evidence" value="ECO:0007669"/>
    <property type="project" value="InterPro"/>
</dbReference>
<dbReference type="InterPro" id="IPR002912">
    <property type="entry name" value="ACT_dom"/>
</dbReference>
<organism evidence="5 6">
    <name type="scientific">Magnetofaba australis IT-1</name>
    <dbReference type="NCBI Taxonomy" id="1434232"/>
    <lineage>
        <taxon>Bacteria</taxon>
        <taxon>Pseudomonadati</taxon>
        <taxon>Pseudomonadota</taxon>
        <taxon>Magnetococcia</taxon>
        <taxon>Magnetococcales</taxon>
        <taxon>Magnetococcaceae</taxon>
        <taxon>Magnetofaba</taxon>
    </lineage>
</organism>
<dbReference type="InterPro" id="IPR012676">
    <property type="entry name" value="TGS-like"/>
</dbReference>
<dbReference type="Pfam" id="PF19296">
    <property type="entry name" value="RelA_AH_RIS"/>
    <property type="match status" value="1"/>
</dbReference>
<dbReference type="PROSITE" id="PS51671">
    <property type="entry name" value="ACT"/>
    <property type="match status" value="1"/>
</dbReference>
<dbReference type="Gene3D" id="3.30.460.10">
    <property type="entry name" value="Beta Polymerase, domain 2"/>
    <property type="match status" value="1"/>
</dbReference>
<dbReference type="InterPro" id="IPR033655">
    <property type="entry name" value="TGS_RelA/SpoT"/>
</dbReference>
<dbReference type="SMART" id="SM00954">
    <property type="entry name" value="RelA_SpoT"/>
    <property type="match status" value="1"/>
</dbReference>
<dbReference type="InterPro" id="IPR043519">
    <property type="entry name" value="NT_sf"/>
</dbReference>
<dbReference type="Pfam" id="PF13291">
    <property type="entry name" value="ACT_4"/>
    <property type="match status" value="1"/>
</dbReference>
<dbReference type="GO" id="GO:0008893">
    <property type="term" value="F:guanosine-3',5'-bis(diphosphate) 3'-diphosphatase activity"/>
    <property type="evidence" value="ECO:0007669"/>
    <property type="project" value="TreeGrafter"/>
</dbReference>
<dbReference type="GO" id="GO:0015949">
    <property type="term" value="P:nucleobase-containing small molecule interconversion"/>
    <property type="evidence" value="ECO:0007669"/>
    <property type="project" value="UniProtKB-ARBA"/>
</dbReference>
<comment type="caution">
    <text evidence="5">The sequence shown here is derived from an EMBL/GenBank/DDBJ whole genome shotgun (WGS) entry which is preliminary data.</text>
</comment>
<evidence type="ECO:0000256" key="1">
    <source>
        <dbReference type="RuleBase" id="RU003847"/>
    </source>
</evidence>
<dbReference type="AlphaFoldDB" id="A0A1Y2K0F0"/>
<dbReference type="InterPro" id="IPR007685">
    <property type="entry name" value="RelA_SpoT"/>
</dbReference>
<dbReference type="GO" id="GO:0042594">
    <property type="term" value="P:response to starvation"/>
    <property type="evidence" value="ECO:0007669"/>
    <property type="project" value="TreeGrafter"/>
</dbReference>
<feature type="region of interest" description="Disordered" evidence="2">
    <location>
        <begin position="560"/>
        <end position="586"/>
    </location>
</feature>
<evidence type="ECO:0000259" key="4">
    <source>
        <dbReference type="PROSITE" id="PS51880"/>
    </source>
</evidence>
<dbReference type="GO" id="GO:0005886">
    <property type="term" value="C:plasma membrane"/>
    <property type="evidence" value="ECO:0007669"/>
    <property type="project" value="TreeGrafter"/>
</dbReference>
<reference evidence="5 6" key="1">
    <citation type="journal article" date="2016" name="BMC Genomics">
        <title>Combined genomic and structural analyses of a cultured magnetotactic bacterium reveals its niche adaptation to a dynamic environment.</title>
        <authorList>
            <person name="Araujo A.C."/>
            <person name="Morillo V."/>
            <person name="Cypriano J."/>
            <person name="Teixeira L.C."/>
            <person name="Leao P."/>
            <person name="Lyra S."/>
            <person name="Almeida L.G."/>
            <person name="Bazylinski D.A."/>
            <person name="Vasconcellos A.T."/>
            <person name="Abreu F."/>
            <person name="Lins U."/>
        </authorList>
    </citation>
    <scope>NUCLEOTIDE SEQUENCE [LARGE SCALE GENOMIC DNA]</scope>
    <source>
        <strain evidence="5 6">IT-1</strain>
    </source>
</reference>
<proteinExistence type="inferred from homology"/>
<dbReference type="CDD" id="cd01668">
    <property type="entry name" value="TGS_RSH"/>
    <property type="match status" value="1"/>
</dbReference>
<dbReference type="FunFam" id="3.30.460.10:FF:000001">
    <property type="entry name" value="GTP pyrophosphokinase RelA"/>
    <property type="match status" value="1"/>
</dbReference>
<dbReference type="PANTHER" id="PTHR21262:SF36">
    <property type="entry name" value="BIFUNCTIONAL (P)PPGPP SYNTHASE_HYDROLASE SPOT"/>
    <property type="match status" value="1"/>
</dbReference>
<dbReference type="STRING" id="1434232.MAIT1_01392"/>
<dbReference type="Pfam" id="PF02824">
    <property type="entry name" value="TGS"/>
    <property type="match status" value="1"/>
</dbReference>
<dbReference type="CDD" id="cd05399">
    <property type="entry name" value="NT_Rel-Spo_like"/>
    <property type="match status" value="1"/>
</dbReference>
<dbReference type="PANTHER" id="PTHR21262">
    <property type="entry name" value="GUANOSINE-3',5'-BIS DIPHOSPHATE 3'-PYROPHOSPHOHYDROLASE"/>
    <property type="match status" value="1"/>
</dbReference>
<dbReference type="Pfam" id="PF04607">
    <property type="entry name" value="RelA_SpoT"/>
    <property type="match status" value="1"/>
</dbReference>
<keyword evidence="6" id="KW-1185">Reference proteome</keyword>
<dbReference type="FunFam" id="3.10.20.30:FF:000002">
    <property type="entry name" value="GTP pyrophosphokinase (RelA/SpoT)"/>
    <property type="match status" value="1"/>
</dbReference>
<name>A0A1Y2K0F0_9PROT</name>
<comment type="function">
    <text evidence="1">In eubacteria ppGpp (guanosine 3'-diphosphate 5'-diphosphate) is a mediator of the stringent response that coordinates a variety of cellular activities in response to changes in nutritional abundance.</text>
</comment>
<dbReference type="SUPFAM" id="SSF109604">
    <property type="entry name" value="HD-domain/PDEase-like"/>
    <property type="match status" value="1"/>
</dbReference>
<dbReference type="InterPro" id="IPR045600">
    <property type="entry name" value="RelA/SpoT_AH_RIS"/>
</dbReference>
<dbReference type="InterPro" id="IPR004095">
    <property type="entry name" value="TGS"/>
</dbReference>
<evidence type="ECO:0000313" key="5">
    <source>
        <dbReference type="EMBL" id="OSM01432.1"/>
    </source>
</evidence>
<dbReference type="InterPro" id="IPR012675">
    <property type="entry name" value="Beta-grasp_dom_sf"/>
</dbReference>
<evidence type="ECO:0000259" key="3">
    <source>
        <dbReference type="PROSITE" id="PS51671"/>
    </source>
</evidence>
<dbReference type="NCBIfam" id="TIGR00691">
    <property type="entry name" value="spoT_relA"/>
    <property type="match status" value="1"/>
</dbReference>
<dbReference type="GO" id="GO:0008728">
    <property type="term" value="F:GTP diphosphokinase activity"/>
    <property type="evidence" value="ECO:0007669"/>
    <property type="project" value="UniProtKB-EC"/>
</dbReference>
<comment type="similarity">
    <text evidence="1">Belongs to the relA/spoT family.</text>
</comment>
<dbReference type="Gene3D" id="1.10.3210.10">
    <property type="entry name" value="Hypothetical protein af1432"/>
    <property type="match status" value="1"/>
</dbReference>
<feature type="domain" description="ACT" evidence="3">
    <location>
        <begin position="662"/>
        <end position="736"/>
    </location>
</feature>
<feature type="domain" description="TGS" evidence="4">
    <location>
        <begin position="398"/>
        <end position="459"/>
    </location>
</feature>
<dbReference type="Pfam" id="PF13328">
    <property type="entry name" value="HD_4"/>
    <property type="match status" value="1"/>
</dbReference>
<dbReference type="SUPFAM" id="SSF81271">
    <property type="entry name" value="TGS-like"/>
    <property type="match status" value="1"/>
</dbReference>
<evidence type="ECO:0000313" key="6">
    <source>
        <dbReference type="Proteomes" id="UP000194003"/>
    </source>
</evidence>
<dbReference type="Gene3D" id="3.10.20.30">
    <property type="match status" value="1"/>
</dbReference>
<dbReference type="EMBL" id="LVJN01000020">
    <property type="protein sequence ID" value="OSM01432.1"/>
    <property type="molecule type" value="Genomic_DNA"/>
</dbReference>
<dbReference type="CDD" id="cd04876">
    <property type="entry name" value="ACT_RelA-SpoT"/>
    <property type="match status" value="1"/>
</dbReference>
<dbReference type="PROSITE" id="PS51880">
    <property type="entry name" value="TGS"/>
    <property type="match status" value="1"/>
</dbReference>
<evidence type="ECO:0000256" key="2">
    <source>
        <dbReference type="SAM" id="MobiDB-lite"/>
    </source>
</evidence>
<dbReference type="Proteomes" id="UP000194003">
    <property type="component" value="Unassembled WGS sequence"/>
</dbReference>
<dbReference type="Gene3D" id="3.30.70.260">
    <property type="match status" value="1"/>
</dbReference>
<dbReference type="InterPro" id="IPR045865">
    <property type="entry name" value="ACT-like_dom_sf"/>
</dbReference>
<gene>
    <name evidence="5" type="ORF">MAIT1_01392</name>
</gene>
<dbReference type="InterPro" id="IPR004811">
    <property type="entry name" value="RelA/Spo_fam"/>
</dbReference>
<sequence length="737" mass="81277">MGGEARAAGWDGAFQTLSAYLTPADQQLLARLPAFLAQLNWPADPSYPPPPPADPVTLAGIMANLRLDGASVAAGALILPMRLNLVDADAIEETFGSDVAFLANGVFRIACLGGQTPRDDSQLENLRKMILALSQDIRVILTRLALTLQALRAAVARPTSGGVDLAAESLDLFAPIAHRLGVYWVKSEVEDLAFQLLWPSEYAQMKNLVTQRRLGGANVVGKVVRILQRKLAEHSVVGRVKGREKHLYSVWTKIQRKQTDLEEMYDLIAYRIIVRSQEDCYRALGMIHSEFKPIPGRFKDYIALPKRNGYQSLHTVVFGPFGNRIEIQIRTEQMHQVAESGVAAHWSYKGAGGELAENDPGRGRATGYAWLKDQLERHQSGQGPSSFLEQIKVDLFPDEIYVFTPQGKIITLPKNATPVDFAYAVHSQVGDHCQGARINGRMAPLKSTLQTGDRVEVITSRERNPNSGWLNFVVTPRARQRITRWLKLQQRDQDTNLGRELLEREARKAGQGVSVNDKQLQRVINCFHAESPEDLTYMVGAGMISPTAVVARMCPEYADKLQRDKKPPESISKPRGGAARSGVRRKKDELQLTGALEGLAVSAARCCGPVPGDEIVGVISTGRGIILHRVDCGNLKALADRPERWLGDIAWNESLDGSFTSRIQALAHNRRGVLTPISQAITECDGNLLDVHFQDRERDPCVILLEVEVTGQKQLDKVIAALRHLDGVQGVSRLRSG</sequence>
<dbReference type="SUPFAM" id="SSF81301">
    <property type="entry name" value="Nucleotidyltransferase"/>
    <property type="match status" value="1"/>
</dbReference>